<evidence type="ECO:0000259" key="3">
    <source>
        <dbReference type="Pfam" id="PF14690"/>
    </source>
</evidence>
<evidence type="ECO:0000256" key="1">
    <source>
        <dbReference type="SAM" id="MobiDB-lite"/>
    </source>
</evidence>
<accession>A0A9W6CBH9</accession>
<dbReference type="InterPro" id="IPR047951">
    <property type="entry name" value="Transpos_ISL3"/>
</dbReference>
<dbReference type="Proteomes" id="UP001145145">
    <property type="component" value="Unassembled WGS sequence"/>
</dbReference>
<evidence type="ECO:0000313" key="5">
    <source>
        <dbReference type="Proteomes" id="UP001145145"/>
    </source>
</evidence>
<evidence type="ECO:0000313" key="4">
    <source>
        <dbReference type="EMBL" id="GLG06140.1"/>
    </source>
</evidence>
<proteinExistence type="predicted"/>
<dbReference type="Pfam" id="PF01610">
    <property type="entry name" value="DDE_Tnp_ISL3"/>
    <property type="match status" value="1"/>
</dbReference>
<protein>
    <recommendedName>
        <fullName evidence="6">Transposase</fullName>
    </recommendedName>
</protein>
<name>A0A9W6CBH9_9FIRM</name>
<gene>
    <name evidence="4" type="ORF">Selli1_33140</name>
</gene>
<evidence type="ECO:0008006" key="6">
    <source>
        <dbReference type="Google" id="ProtNLM"/>
    </source>
</evidence>
<dbReference type="PANTHER" id="PTHR33498">
    <property type="entry name" value="TRANSPOSASE FOR INSERTION SEQUENCE ELEMENT IS1557"/>
    <property type="match status" value="1"/>
</dbReference>
<feature type="domain" description="Transposase IS204/IS1001/IS1096/IS1165 zinc-finger" evidence="3">
    <location>
        <begin position="41"/>
        <end position="84"/>
    </location>
</feature>
<dbReference type="RefSeq" id="WP_281874145.1">
    <property type="nucleotide sequence ID" value="NZ_BSBO01000049.1"/>
</dbReference>
<keyword evidence="5" id="KW-1185">Reference proteome</keyword>
<dbReference type="Pfam" id="PF14690">
    <property type="entry name" value="Zn_ribbon_ISL3"/>
    <property type="match status" value="1"/>
</dbReference>
<dbReference type="InterPro" id="IPR029261">
    <property type="entry name" value="Transposase_Znf"/>
</dbReference>
<dbReference type="EMBL" id="BSBO01000049">
    <property type="protein sequence ID" value="GLG06140.1"/>
    <property type="molecule type" value="Genomic_DNA"/>
</dbReference>
<sequence>MESILKLDMRLFYSEEIFDINDCSVNDTGVLIRLKSKKHECECPDCHQISNHYHGTYERSVQDLPILGKNTSVIITAHEYECQNAECPTKTIVERYDHFLGYYGRFTERCEDFIATLALETSCEGASRICRYLGIQVSGDTIIRILKKRFAQMGIEAAGSCIGIDDFSTKKGSTYCTVICNTDSHKPIAVLEGRDGSSLKEWLKKNKQVKMVTRDRASAYAKVIMEELPNTMQIADRFHLHQNLLEIIKKCISSSLPQTLRVESDLDREKTGDITEKSRQPSVGSDNSKKNPIQCG</sequence>
<dbReference type="InterPro" id="IPR002560">
    <property type="entry name" value="Transposase_DDE"/>
</dbReference>
<dbReference type="AlphaFoldDB" id="A0A9W6CBH9"/>
<dbReference type="PANTHER" id="PTHR33498:SF1">
    <property type="entry name" value="TRANSPOSASE FOR INSERTION SEQUENCE ELEMENT IS1557"/>
    <property type="match status" value="1"/>
</dbReference>
<comment type="caution">
    <text evidence="4">The sequence shown here is derived from an EMBL/GenBank/DDBJ whole genome shotgun (WGS) entry which is preliminary data.</text>
</comment>
<feature type="domain" description="Transposase IS204/IS1001/IS1096/IS1165 DDE" evidence="2">
    <location>
        <begin position="162"/>
        <end position="251"/>
    </location>
</feature>
<feature type="region of interest" description="Disordered" evidence="1">
    <location>
        <begin position="263"/>
        <end position="296"/>
    </location>
</feature>
<evidence type="ECO:0000259" key="2">
    <source>
        <dbReference type="Pfam" id="PF01610"/>
    </source>
</evidence>
<feature type="compositionally biased region" description="Basic and acidic residues" evidence="1">
    <location>
        <begin position="263"/>
        <end position="279"/>
    </location>
</feature>
<reference evidence="4 5" key="1">
    <citation type="journal article" date="2023" name="Int. J. Syst. Evol. Microbiol.">
        <title>Sellimonas catena sp. nov., isolated from human faeces.</title>
        <authorList>
            <person name="Hisatomi A."/>
            <person name="Ohkuma M."/>
            <person name="Sakamoto M."/>
        </authorList>
    </citation>
    <scope>NUCLEOTIDE SEQUENCE [LARGE SCALE GENOMIC DNA]</scope>
    <source>
        <strain evidence="4 5">12EGH17</strain>
    </source>
</reference>
<organism evidence="4 5">
    <name type="scientific">Sellimonas catena</name>
    <dbReference type="NCBI Taxonomy" id="2994035"/>
    <lineage>
        <taxon>Bacteria</taxon>
        <taxon>Bacillati</taxon>
        <taxon>Bacillota</taxon>
        <taxon>Clostridia</taxon>
        <taxon>Lachnospirales</taxon>
        <taxon>Lachnospiraceae</taxon>
        <taxon>Sellimonas</taxon>
    </lineage>
</organism>